<dbReference type="Proteomes" id="UP000390763">
    <property type="component" value="Unassembled WGS sequence"/>
</dbReference>
<feature type="chain" id="PRO_5043208007" evidence="1">
    <location>
        <begin position="27"/>
        <end position="320"/>
    </location>
</feature>
<reference evidence="6 7" key="1">
    <citation type="submission" date="2019-09" db="EMBL/GenBank/DDBJ databases">
        <title>Distinct polysaccharide growth profiles of human intestinal Prevotella copri isolates.</title>
        <authorList>
            <person name="Fehlner-Peach H."/>
            <person name="Magnabosco C."/>
            <person name="Raghavan V."/>
            <person name="Scher J.U."/>
            <person name="Tett A."/>
            <person name="Cox L.M."/>
            <person name="Gottsegen C."/>
            <person name="Watters A."/>
            <person name="Wiltshire- Gordon J.D."/>
            <person name="Segata N."/>
            <person name="Bonneau R."/>
            <person name="Littman D.R."/>
        </authorList>
    </citation>
    <scope>NUCLEOTIDE SEQUENCE [LARGE SCALE GENOMIC DNA]</scope>
    <source>
        <strain evidence="5 6">BVe41219</strain>
        <strain evidence="7">iAK279</strain>
        <strain evidence="4">IAK279</strain>
        <strain evidence="3">IK21513</strain>
        <strain evidence="8">iK21513</strain>
    </source>
</reference>
<protein>
    <submittedName>
        <fullName evidence="5">DUF4465 domain-containing protein</fullName>
    </submittedName>
</protein>
<proteinExistence type="predicted"/>
<dbReference type="EMBL" id="VZBT01000056">
    <property type="protein sequence ID" value="MQO03864.1"/>
    <property type="molecule type" value="Genomic_DNA"/>
</dbReference>
<evidence type="ECO:0000313" key="3">
    <source>
        <dbReference type="EMBL" id="MQN09799.1"/>
    </source>
</evidence>
<dbReference type="Proteomes" id="UP000406735">
    <property type="component" value="Unassembled WGS sequence"/>
</dbReference>
<evidence type="ECO:0000313" key="6">
    <source>
        <dbReference type="Proteomes" id="UP000358159"/>
    </source>
</evidence>
<evidence type="ECO:0000313" key="4">
    <source>
        <dbReference type="EMBL" id="MQO03864.1"/>
    </source>
</evidence>
<dbReference type="EMBL" id="VZCY01000066">
    <property type="protein sequence ID" value="MQN09799.1"/>
    <property type="molecule type" value="Genomic_DNA"/>
</dbReference>
<dbReference type="Gene3D" id="2.60.120.1350">
    <property type="entry name" value="Protein of unknown function DUF4465"/>
    <property type="match status" value="1"/>
</dbReference>
<dbReference type="AlphaFoldDB" id="A0A5P0W8J1"/>
<accession>A0A5P0W8J1</accession>
<comment type="caution">
    <text evidence="5">The sequence shown here is derived from an EMBL/GenBank/DDBJ whole genome shotgun (WGS) entry which is preliminary data.</text>
</comment>
<dbReference type="EMBL" id="VZAZ01000049">
    <property type="protein sequence ID" value="MQO56232.1"/>
    <property type="molecule type" value="Genomic_DNA"/>
</dbReference>
<feature type="signal peptide" evidence="1">
    <location>
        <begin position="1"/>
        <end position="26"/>
    </location>
</feature>
<evidence type="ECO:0000313" key="2">
    <source>
        <dbReference type="EMBL" id="MCW4137647.1"/>
    </source>
</evidence>
<dbReference type="Pfam" id="PF14717">
    <property type="entry name" value="DUF4465"/>
    <property type="match status" value="1"/>
</dbReference>
<evidence type="ECO:0000313" key="8">
    <source>
        <dbReference type="Proteomes" id="UP000406735"/>
    </source>
</evidence>
<sequence length="320" mass="34518">MKKIYSYSLSAAFVVALLSVSSVANAQDNSEVTVKDAAVATFEDLTLEPESHWAGPADNAVEVEGKWGSKNMVGTFKSGVYEFVNSYTPAWASWTGCSYSNKTATSFADYKTDQWNSAAGHGAEGSANYGVIYGSSTPNEQMEIVKVADGDAEGKIIKGMNITNSAWTVECVKNGNGSAQKFAQGSWFKVTFTGVKADKTTASVDYYLADYRSANEAEWTCLTDWTWVDLSSLGKVVSLNVSFDGTDKGSYGLNTSCYVCIDNVGCEKNTSTGIAANKWNSVELREVARYTIDGKRISAPQKGINIIRMSDGSTRKVVVK</sequence>
<dbReference type="Proteomes" id="UP001208620">
    <property type="component" value="Unassembled WGS sequence"/>
</dbReference>
<evidence type="ECO:0000256" key="1">
    <source>
        <dbReference type="SAM" id="SignalP"/>
    </source>
</evidence>
<reference evidence="2" key="2">
    <citation type="submission" date="2022-11" db="EMBL/GenBank/DDBJ databases">
        <title>Genomic repertoires linked with pathogenic potency of arthritogenic Prevotella copri isolated from the gut of rheumatoid arthritis patients.</title>
        <authorList>
            <person name="Nii T."/>
            <person name="Maeda Y."/>
            <person name="Motooka D."/>
            <person name="Naito M."/>
            <person name="Matsumoto Y."/>
            <person name="Ogawa T."/>
            <person name="Oguro-Igashira E."/>
            <person name="Kishikawa T."/>
            <person name="Yamashita M."/>
            <person name="Koizumi S."/>
            <person name="Kurakawa T."/>
            <person name="Okumura R."/>
            <person name="Kayama H."/>
            <person name="Murakami M."/>
            <person name="Sakaguchi T."/>
            <person name="Das B."/>
            <person name="Nakamura S."/>
            <person name="Okada Y."/>
            <person name="Kumanogoh A."/>
            <person name="Takeda K."/>
        </authorList>
    </citation>
    <scope>NUCLEOTIDE SEQUENCE</scope>
    <source>
        <strain evidence="2">H105_2-2</strain>
    </source>
</reference>
<name>A0A5P0W8J1_9BACT</name>
<evidence type="ECO:0000313" key="5">
    <source>
        <dbReference type="EMBL" id="MQO56232.1"/>
    </source>
</evidence>
<dbReference type="Proteomes" id="UP000358159">
    <property type="component" value="Unassembled WGS sequence"/>
</dbReference>
<gene>
    <name evidence="5" type="ORF">F7D42_11065</name>
    <name evidence="4" type="ORF">F7D62_07045</name>
    <name evidence="3" type="ORF">F7D97_07665</name>
    <name evidence="2" type="ORF">ONT01_07620</name>
</gene>
<keyword evidence="1" id="KW-0732">Signal</keyword>
<dbReference type="InterPro" id="IPR027828">
    <property type="entry name" value="DUF4465"/>
</dbReference>
<evidence type="ECO:0000313" key="7">
    <source>
        <dbReference type="Proteomes" id="UP000390763"/>
    </source>
</evidence>
<organism evidence="5 6">
    <name type="scientific">Segatella copri</name>
    <dbReference type="NCBI Taxonomy" id="165179"/>
    <lineage>
        <taxon>Bacteria</taxon>
        <taxon>Pseudomonadati</taxon>
        <taxon>Bacteroidota</taxon>
        <taxon>Bacteroidia</taxon>
        <taxon>Bacteroidales</taxon>
        <taxon>Prevotellaceae</taxon>
        <taxon>Segatella</taxon>
    </lineage>
</organism>
<dbReference type="EMBL" id="JAPDVD010000001">
    <property type="protein sequence ID" value="MCW4137647.1"/>
    <property type="molecule type" value="Genomic_DNA"/>
</dbReference>
<dbReference type="RefSeq" id="WP_153080269.1">
    <property type="nucleotide sequence ID" value="NZ_DAWERD010000014.1"/>
</dbReference>